<sequence>MYLYNSGSDCAVNDVTSNNTDIGNSEQETSQDLHTSNPNHNLGYYVDILLKDNSFNNFLKLPVCNERRQGYSYREELLYSEAFESSNLDESNLVTSIANSSNYSELPHTIGYNQTTAALNSDSMNQIIGNEERRAEYSSALYNIEQPSTSSALKNQFIGYNKTTAAPSSESINQIVNNEGTTVEYYHKLYDVERPSSSSALKNQFIRYNQPTAELNSESMNQIVNNEGTTAEYYHKLYDVERPSSSSALKNQFIRYNQPTDQPTAAPSSESIIQDSTFTEQNAKESATKSTEQSVRYYSINESKKQEECANKKKLVLRVYRRDNFYCTEYNSSIYRNAIKKIDIDGSGLFSNSVLEELDEDLRIRGFIKPYTACIDLCATYSNVRKYVLGKFSPYLNDIAIVTDIQMTSGMSISDLRHSYISNPVFFEKLGEICKKIEKEVLSIPNNSLSYIFQSYVDFYYTECLGITNKRRRLTPKKNRFTSMVKKLILDTVSGLPSSIVSKIEKFDKSDILDGAFSNVHGALISRSLINNIICFFDCNRYGIAPDEGNVCLFNNLLEKLGNIVRTSYIFHDGETTLPDDPIVEQLSKYLLSDIYALPAKLRKKLKLFSKNTSTLRIGKEVKEGEVSRDYVSNNSILYQSIGSKRTASEEIKKWTILEKLQLKEYCKINLRSTDFTSSIYINAIKKINIDTNGLFINTVLREIDSHITRKGFKKSSIDLSLTYSNIHKYILGIIHPCINNIITTTDVLITYDMSILDMRYSCLSNSSFFEKLRENCKEIAKKIYAAKDNTFLKMFNSRINFGADGNLDVRSVKKTLCSKIKEFIIEIISNLPNSIIHEIKNFSKNEIIEGLFSDIHGVLVSKSLIRNVNSFFNHNMLPSNEFKDNLSSINNLITILSNAVKTSPILHDEKLFFPSTSIAELLSKYILSDVYDIPAKLHEKINPYTESESTSISPIINCNLYRSFKKDNASDKSTSVTLPKKSKFIVKMTSNWNPNFITSLNIYELAIQMIDIDKEEFERSFTHKMKQSPSLGEYINEGIGIKFNLSRTYIRIKNYILEIFNPFLKKEFYDKTNKKIELGRDITLDKLVYEYTSDKELFFRLRKFCNKVIDSIEKCGEGVLCNLIQYSVGLETDKERHGKIIMNKKNDKIYFNEDIAKLLVNNISSIPEKISDIIKSFPPYKIVEEHFSQFYNIYVDNASLLKAKSVFDCVKDKVINDPLLSELIDKISSGIIDEFANGRTDDGKAIDISKQLYKIISNYTVYGSSSSPFSYLRKLVREEATALKESMRGTVMVMHEDRIEVASESIKYEILDKLRSNLITSSIKLYKNLCFKKYKDKCKKIYK</sequence>
<organism evidence="2 3">
    <name type="scientific">Candidatus Ichthyocystis hellenicum</name>
    <dbReference type="NCBI Taxonomy" id="1561003"/>
    <lineage>
        <taxon>Bacteria</taxon>
        <taxon>Pseudomonadati</taxon>
        <taxon>Pseudomonadota</taxon>
        <taxon>Betaproteobacteria</taxon>
        <taxon>Burkholderiales</taxon>
        <taxon>Candidatus Ichthyocystis</taxon>
    </lineage>
</organism>
<dbReference type="EMBL" id="LN906597">
    <property type="protein sequence ID" value="CUT17864.1"/>
    <property type="molecule type" value="Genomic_DNA"/>
</dbReference>
<reference evidence="3" key="1">
    <citation type="submission" date="2015-11" db="EMBL/GenBank/DDBJ databases">
        <authorList>
            <person name="Seth-Smith H.M.B."/>
        </authorList>
    </citation>
    <scope>NUCLEOTIDE SEQUENCE [LARGE SCALE GENOMIC DNA]</scope>
    <source>
        <strain evidence="3">2013Ark11</strain>
    </source>
</reference>
<dbReference type="OrthoDB" id="9776369at2"/>
<dbReference type="RefSeq" id="WP_092343605.1">
    <property type="nucleotide sequence ID" value="NZ_LN906597.1"/>
</dbReference>
<evidence type="ECO:0000313" key="2">
    <source>
        <dbReference type="EMBL" id="CUT17864.1"/>
    </source>
</evidence>
<evidence type="ECO:0000313" key="3">
    <source>
        <dbReference type="Proteomes" id="UP000198651"/>
    </source>
</evidence>
<proteinExistence type="predicted"/>
<accession>A0A0S4M6T4</accession>
<gene>
    <name evidence="2" type="ORF">Ark11_1048</name>
</gene>
<name>A0A0S4M6T4_9BURK</name>
<protein>
    <submittedName>
        <fullName evidence="2">Uncharacterized protein</fullName>
    </submittedName>
</protein>
<feature type="region of interest" description="Disordered" evidence="1">
    <location>
        <begin position="15"/>
        <end position="37"/>
    </location>
</feature>
<evidence type="ECO:0000256" key="1">
    <source>
        <dbReference type="SAM" id="MobiDB-lite"/>
    </source>
</evidence>
<dbReference type="Proteomes" id="UP000198651">
    <property type="component" value="Chromosome I"/>
</dbReference>
<keyword evidence="3" id="KW-1185">Reference proteome</keyword>